<name>A0A4Y7PH01_9AGAM</name>
<dbReference type="AlphaFoldDB" id="A0A4Y7PH01"/>
<gene>
    <name evidence="1" type="ORF">BD410DRAFT_797214</name>
</gene>
<dbReference type="EMBL" id="ML170341">
    <property type="protein sequence ID" value="TDL14416.1"/>
    <property type="molecule type" value="Genomic_DNA"/>
</dbReference>
<dbReference type="VEuPathDB" id="FungiDB:BD410DRAFT_797214"/>
<dbReference type="Proteomes" id="UP000294933">
    <property type="component" value="Unassembled WGS sequence"/>
</dbReference>
<proteinExistence type="predicted"/>
<dbReference type="Pfam" id="PF14223">
    <property type="entry name" value="Retrotran_gag_2"/>
    <property type="match status" value="1"/>
</dbReference>
<organism evidence="1 2">
    <name type="scientific">Rickenella mellea</name>
    <dbReference type="NCBI Taxonomy" id="50990"/>
    <lineage>
        <taxon>Eukaryota</taxon>
        <taxon>Fungi</taxon>
        <taxon>Dikarya</taxon>
        <taxon>Basidiomycota</taxon>
        <taxon>Agaricomycotina</taxon>
        <taxon>Agaricomycetes</taxon>
        <taxon>Hymenochaetales</taxon>
        <taxon>Rickenellaceae</taxon>
        <taxon>Rickenella</taxon>
    </lineage>
</organism>
<sequence>MSDTSKPLFPRLNEHNYKRWRGDMTAFLMTKQVWGLVSGKDKPPATTETMFIAWRNSNWSAAGHIYAALEDSQKIHVSGMETDSVGMWAKLKEVHQQKVPGTRFNAYD</sequence>
<keyword evidence="2" id="KW-1185">Reference proteome</keyword>
<feature type="non-terminal residue" evidence="1">
    <location>
        <position position="108"/>
    </location>
</feature>
<evidence type="ECO:0000313" key="2">
    <source>
        <dbReference type="Proteomes" id="UP000294933"/>
    </source>
</evidence>
<reference evidence="1 2" key="1">
    <citation type="submission" date="2018-06" db="EMBL/GenBank/DDBJ databases">
        <title>A transcriptomic atlas of mushroom development highlights an independent origin of complex multicellularity.</title>
        <authorList>
            <consortium name="DOE Joint Genome Institute"/>
            <person name="Krizsan K."/>
            <person name="Almasi E."/>
            <person name="Merenyi Z."/>
            <person name="Sahu N."/>
            <person name="Viragh M."/>
            <person name="Koszo T."/>
            <person name="Mondo S."/>
            <person name="Kiss B."/>
            <person name="Balint B."/>
            <person name="Kues U."/>
            <person name="Barry K."/>
            <person name="Hegedus J.C."/>
            <person name="Henrissat B."/>
            <person name="Johnson J."/>
            <person name="Lipzen A."/>
            <person name="Ohm R."/>
            <person name="Nagy I."/>
            <person name="Pangilinan J."/>
            <person name="Yan J."/>
            <person name="Xiong Y."/>
            <person name="Grigoriev I.V."/>
            <person name="Hibbett D.S."/>
            <person name="Nagy L.G."/>
        </authorList>
    </citation>
    <scope>NUCLEOTIDE SEQUENCE [LARGE SCALE GENOMIC DNA]</scope>
    <source>
        <strain evidence="1 2">SZMC22713</strain>
    </source>
</reference>
<accession>A0A4Y7PH01</accession>
<dbReference type="OrthoDB" id="3223501at2759"/>
<protein>
    <submittedName>
        <fullName evidence="1">Uncharacterized protein</fullName>
    </submittedName>
</protein>
<evidence type="ECO:0000313" key="1">
    <source>
        <dbReference type="EMBL" id="TDL14416.1"/>
    </source>
</evidence>